<gene>
    <name evidence="1" type="ORF">Anapl_00623</name>
</gene>
<organism evidence="1 2">
    <name type="scientific">Anas platyrhynchos</name>
    <name type="common">Mallard</name>
    <name type="synonym">Anas boschas</name>
    <dbReference type="NCBI Taxonomy" id="8839"/>
    <lineage>
        <taxon>Eukaryota</taxon>
        <taxon>Metazoa</taxon>
        <taxon>Chordata</taxon>
        <taxon>Craniata</taxon>
        <taxon>Vertebrata</taxon>
        <taxon>Euteleostomi</taxon>
        <taxon>Archelosauria</taxon>
        <taxon>Archosauria</taxon>
        <taxon>Dinosauria</taxon>
        <taxon>Saurischia</taxon>
        <taxon>Theropoda</taxon>
        <taxon>Coelurosauria</taxon>
        <taxon>Aves</taxon>
        <taxon>Neognathae</taxon>
        <taxon>Galloanserae</taxon>
        <taxon>Anseriformes</taxon>
        <taxon>Anatidae</taxon>
        <taxon>Anatinae</taxon>
        <taxon>Anas</taxon>
    </lineage>
</organism>
<dbReference type="Proteomes" id="UP000296049">
    <property type="component" value="Unassembled WGS sequence"/>
</dbReference>
<accession>R0LNG6</accession>
<dbReference type="AlphaFoldDB" id="R0LNG6"/>
<evidence type="ECO:0000313" key="1">
    <source>
        <dbReference type="EMBL" id="EOB03270.1"/>
    </source>
</evidence>
<protein>
    <submittedName>
        <fullName evidence="1">Uncharacterized protein</fullName>
    </submittedName>
</protein>
<name>R0LNG6_ANAPL</name>
<evidence type="ECO:0000313" key="2">
    <source>
        <dbReference type="Proteomes" id="UP000296049"/>
    </source>
</evidence>
<keyword evidence="2" id="KW-1185">Reference proteome</keyword>
<reference evidence="2" key="1">
    <citation type="journal article" date="2013" name="Nat. Genet.">
        <title>The duck genome and transcriptome provide insight into an avian influenza virus reservoir species.</title>
        <authorList>
            <person name="Huang Y."/>
            <person name="Li Y."/>
            <person name="Burt D.W."/>
            <person name="Chen H."/>
            <person name="Zhang Y."/>
            <person name="Qian W."/>
            <person name="Kim H."/>
            <person name="Gan S."/>
            <person name="Zhao Y."/>
            <person name="Li J."/>
            <person name="Yi K."/>
            <person name="Feng H."/>
            <person name="Zhu P."/>
            <person name="Li B."/>
            <person name="Liu Q."/>
            <person name="Fairley S."/>
            <person name="Magor K.E."/>
            <person name="Du Z."/>
            <person name="Hu X."/>
            <person name="Goodman L."/>
            <person name="Tafer H."/>
            <person name="Vignal A."/>
            <person name="Lee T."/>
            <person name="Kim K.W."/>
            <person name="Sheng Z."/>
            <person name="An Y."/>
            <person name="Searle S."/>
            <person name="Herrero J."/>
            <person name="Groenen M.A."/>
            <person name="Crooijmans R.P."/>
            <person name="Faraut T."/>
            <person name="Cai Q."/>
            <person name="Webster R.G."/>
            <person name="Aldridge J.R."/>
            <person name="Warren W.C."/>
            <person name="Bartschat S."/>
            <person name="Kehr S."/>
            <person name="Marz M."/>
            <person name="Stadler P.F."/>
            <person name="Smith J."/>
            <person name="Kraus R.H."/>
            <person name="Zhao Y."/>
            <person name="Ren L."/>
            <person name="Fei J."/>
            <person name="Morisson M."/>
            <person name="Kaiser P."/>
            <person name="Griffin D.K."/>
            <person name="Rao M."/>
            <person name="Pitel F."/>
            <person name="Wang J."/>
            <person name="Li N."/>
        </authorList>
    </citation>
    <scope>NUCLEOTIDE SEQUENCE [LARGE SCALE GENOMIC DNA]</scope>
</reference>
<dbReference type="EMBL" id="KB742873">
    <property type="protein sequence ID" value="EOB03270.1"/>
    <property type="molecule type" value="Genomic_DNA"/>
</dbReference>
<proteinExistence type="predicted"/>
<sequence>MRSGLRQRCCCRAGGGRAGAGHLYSQCVMQGGRRLSEVLWQGRNSARERKAALFWKLLRASQRGSSLMPCLLPGSCSSFKETAYVAVASVLRGLQERCSVGWLDFAKSLSVCYRMERLP</sequence>